<organism evidence="4">
    <name type="scientific">Caenorhabditis remanei</name>
    <name type="common">Caenorhabditis vulgaris</name>
    <dbReference type="NCBI Taxonomy" id="31234"/>
    <lineage>
        <taxon>Eukaryota</taxon>
        <taxon>Metazoa</taxon>
        <taxon>Ecdysozoa</taxon>
        <taxon>Nematoda</taxon>
        <taxon>Chromadorea</taxon>
        <taxon>Rhabditida</taxon>
        <taxon>Rhabditina</taxon>
        <taxon>Rhabditomorpha</taxon>
        <taxon>Rhabditoidea</taxon>
        <taxon>Rhabditidae</taxon>
        <taxon>Peloderinae</taxon>
        <taxon>Caenorhabditis</taxon>
    </lineage>
</organism>
<feature type="region of interest" description="Disordered" evidence="2">
    <location>
        <begin position="168"/>
        <end position="327"/>
    </location>
</feature>
<feature type="region of interest" description="Disordered" evidence="2">
    <location>
        <begin position="132"/>
        <end position="152"/>
    </location>
</feature>
<dbReference type="Proteomes" id="UP000008281">
    <property type="component" value="Unassembled WGS sequence"/>
</dbReference>
<evidence type="ECO:0000313" key="4">
    <source>
        <dbReference type="Proteomes" id="UP000008281"/>
    </source>
</evidence>
<feature type="coiled-coil region" evidence="1">
    <location>
        <begin position="329"/>
        <end position="417"/>
    </location>
</feature>
<sequence>MDDFYVTLPSNVPNAPFPNTSSRYVTRLPEVLQLRKDKWMVALTDLVYPHSFVNVGKPLYYWIHFKSGRQPIRITFPSAQYLNLEQILQTLNTKTRAKRSANVELEDVSKAKRAVELSESDQNLLDLVNNRVETTPGDTPEGAPGGSEGAPGVSLTIHQQQVLDTFKKGRGTAKGEKEKGEKPITTGGKSEEKTGEKAEDQAKGEKAKGDKAEGEPVKSEEKADEPVKSEEKADEPVKSEEKTDEPAKSEEKAEGESVKSGDKAKGDKTGGEPGIILSEESEELLDLYNSGQNAEGGKAEETGSSTPQNEKTGETKDPVLDETQKDYLALLEEEKLKDEKDRLKKEAEERAKAKAAEEAKKKAEEAKAKAAEEAKKKAEEVKAKAAEEAKKKAEEAKKRAEQEATDAEKNRTEHLLALVNNAIEVQNTLPEYKIMLETIKNRPGDITTYNELLEEFQKLRSIVSIDGNLFDVTPYVRFSDEHGRVKVDFLHSDVYFLEFEKPFSYFLGFDDMIVRNNSTAPHKVDLFGDVSVIYLYSDVVEPIIVGNKKTNLLSVIPCTGQYGSVVYYTVPNPRYVPIINSTIDSIRIELLTDGGTPIPFSWGTTISVLHFKRLKL</sequence>
<dbReference type="eggNOG" id="ENOG502QTCV">
    <property type="taxonomic scope" value="Eukaryota"/>
</dbReference>
<dbReference type="AlphaFoldDB" id="E3LVA2"/>
<evidence type="ECO:0000256" key="2">
    <source>
        <dbReference type="SAM" id="MobiDB-lite"/>
    </source>
</evidence>
<dbReference type="HOGENOM" id="CLU_015332_1_0_1"/>
<feature type="compositionally biased region" description="Basic and acidic residues" evidence="2">
    <location>
        <begin position="311"/>
        <end position="325"/>
    </location>
</feature>
<gene>
    <name evidence="3" type="ORF">CRE_29481</name>
</gene>
<reference evidence="3" key="1">
    <citation type="submission" date="2007-07" db="EMBL/GenBank/DDBJ databases">
        <title>PCAP assembly of the Caenorhabditis remanei genome.</title>
        <authorList>
            <consortium name="The Caenorhabditis remanei Sequencing Consortium"/>
            <person name="Wilson R.K."/>
        </authorList>
    </citation>
    <scope>NUCLEOTIDE SEQUENCE [LARGE SCALE GENOMIC DNA]</scope>
    <source>
        <strain evidence="3">PB4641</strain>
    </source>
</reference>
<name>E3LVA2_CAERE</name>
<dbReference type="EMBL" id="DS268416">
    <property type="protein sequence ID" value="EFP12525.1"/>
    <property type="molecule type" value="Genomic_DNA"/>
</dbReference>
<dbReference type="OrthoDB" id="5873046at2759"/>
<proteinExistence type="predicted"/>
<evidence type="ECO:0000313" key="3">
    <source>
        <dbReference type="EMBL" id="EFP12525.1"/>
    </source>
</evidence>
<keyword evidence="1" id="KW-0175">Coiled coil</keyword>
<feature type="compositionally biased region" description="Basic and acidic residues" evidence="2">
    <location>
        <begin position="173"/>
        <end position="182"/>
    </location>
</feature>
<evidence type="ECO:0000256" key="1">
    <source>
        <dbReference type="SAM" id="Coils"/>
    </source>
</evidence>
<dbReference type="STRING" id="31234.E3LVA2"/>
<keyword evidence="4" id="KW-1185">Reference proteome</keyword>
<dbReference type="InParanoid" id="E3LVA2"/>
<feature type="compositionally biased region" description="Basic and acidic residues" evidence="2">
    <location>
        <begin position="189"/>
        <end position="270"/>
    </location>
</feature>
<protein>
    <submittedName>
        <fullName evidence="3">Uncharacterized protein</fullName>
    </submittedName>
</protein>
<accession>E3LVA2</accession>